<dbReference type="RefSeq" id="WP_099518985.1">
    <property type="nucleotide sequence ID" value="NZ_CP016808.1"/>
</dbReference>
<dbReference type="EMBL" id="CP016808">
    <property type="protein sequence ID" value="ANY67809.1"/>
    <property type="molecule type" value="Genomic_DNA"/>
</dbReference>
<protein>
    <submittedName>
        <fullName evidence="3">Uncharacterized protein</fullName>
    </submittedName>
</protein>
<name>A0A1B2DJD4_9BACL</name>
<gene>
    <name evidence="3" type="ORF">BBD42_16035</name>
</gene>
<keyword evidence="2" id="KW-0472">Membrane</keyword>
<keyword evidence="2" id="KW-0812">Transmembrane</keyword>
<feature type="compositionally biased region" description="Basic residues" evidence="1">
    <location>
        <begin position="65"/>
        <end position="74"/>
    </location>
</feature>
<evidence type="ECO:0000256" key="2">
    <source>
        <dbReference type="SAM" id="Phobius"/>
    </source>
</evidence>
<accession>A0A1B2DJD4</accession>
<dbReference type="AlphaFoldDB" id="A0A1B2DJD4"/>
<feature type="transmembrane region" description="Helical" evidence="2">
    <location>
        <begin position="101"/>
        <end position="120"/>
    </location>
</feature>
<organism evidence="3">
    <name type="scientific">Paenibacillus sp. BIHB 4019</name>
    <dbReference type="NCBI Taxonomy" id="1870819"/>
    <lineage>
        <taxon>Bacteria</taxon>
        <taxon>Bacillati</taxon>
        <taxon>Bacillota</taxon>
        <taxon>Bacilli</taxon>
        <taxon>Bacillales</taxon>
        <taxon>Paenibacillaceae</taxon>
        <taxon>Paenibacillus</taxon>
    </lineage>
</organism>
<evidence type="ECO:0000256" key="1">
    <source>
        <dbReference type="SAM" id="MobiDB-lite"/>
    </source>
</evidence>
<keyword evidence="2" id="KW-1133">Transmembrane helix</keyword>
<feature type="region of interest" description="Disordered" evidence="1">
    <location>
        <begin position="55"/>
        <end position="79"/>
    </location>
</feature>
<proteinExistence type="predicted"/>
<sequence length="121" mass="13378">MEQIYPLEEGVISRFCGMPVCIVTHDGARHFGVLSHCRGGKLTLNEQPGAQMLAEAESPKADKAKGKKKGKASKTAKEKVAQTQAYPYDPYYYNYNPGYNWPYGGAFAIDLALIAFLFLLI</sequence>
<evidence type="ECO:0000313" key="3">
    <source>
        <dbReference type="EMBL" id="ANY67809.1"/>
    </source>
</evidence>
<reference evidence="3" key="1">
    <citation type="submission" date="2016-08" db="EMBL/GenBank/DDBJ databases">
        <title>Complete Genome Seqeunce of Paenibacillus sp. BIHB 4019 from tea rhizoplane.</title>
        <authorList>
            <person name="Thakur R."/>
            <person name="Swarnkar M.K."/>
            <person name="Gulati A."/>
        </authorList>
    </citation>
    <scope>NUCLEOTIDE SEQUENCE [LARGE SCALE GENOMIC DNA]</scope>
    <source>
        <strain evidence="3">BIHB4019</strain>
    </source>
</reference>